<dbReference type="AlphaFoldDB" id="A0AA39LHU7"/>
<reference evidence="1" key="1">
    <citation type="submission" date="2023-06" db="EMBL/GenBank/DDBJ databases">
        <title>Genomic analysis of the entomopathogenic nematode Steinernema hermaphroditum.</title>
        <authorList>
            <person name="Schwarz E.M."/>
            <person name="Heppert J.K."/>
            <person name="Baniya A."/>
            <person name="Schwartz H.T."/>
            <person name="Tan C.-H."/>
            <person name="Antoshechkin I."/>
            <person name="Sternberg P.W."/>
            <person name="Goodrich-Blair H."/>
            <person name="Dillman A.R."/>
        </authorList>
    </citation>
    <scope>NUCLEOTIDE SEQUENCE</scope>
    <source>
        <strain evidence="1">PS9179</strain>
        <tissue evidence="1">Whole animal</tissue>
    </source>
</reference>
<dbReference type="PANTHER" id="PTHR48465">
    <property type="entry name" value="PROTEIN SSUH2 HOMOLOG"/>
    <property type="match status" value="1"/>
</dbReference>
<dbReference type="EMBL" id="JAUCMV010000005">
    <property type="protein sequence ID" value="KAK0398266.1"/>
    <property type="molecule type" value="Genomic_DNA"/>
</dbReference>
<protein>
    <submittedName>
        <fullName evidence="1">Uncharacterized protein</fullName>
    </submittedName>
</protein>
<evidence type="ECO:0000313" key="1">
    <source>
        <dbReference type="EMBL" id="KAK0398266.1"/>
    </source>
</evidence>
<dbReference type="Proteomes" id="UP001175271">
    <property type="component" value="Unassembled WGS sequence"/>
</dbReference>
<organism evidence="1 2">
    <name type="scientific">Steinernema hermaphroditum</name>
    <dbReference type="NCBI Taxonomy" id="289476"/>
    <lineage>
        <taxon>Eukaryota</taxon>
        <taxon>Metazoa</taxon>
        <taxon>Ecdysozoa</taxon>
        <taxon>Nematoda</taxon>
        <taxon>Chromadorea</taxon>
        <taxon>Rhabditida</taxon>
        <taxon>Tylenchina</taxon>
        <taxon>Panagrolaimomorpha</taxon>
        <taxon>Strongyloidoidea</taxon>
        <taxon>Steinernematidae</taxon>
        <taxon>Steinernema</taxon>
    </lineage>
</organism>
<proteinExistence type="predicted"/>
<evidence type="ECO:0000313" key="2">
    <source>
        <dbReference type="Proteomes" id="UP001175271"/>
    </source>
</evidence>
<accession>A0AA39LHU7</accession>
<sequence length="436" mass="48226">MPQGLALKQHLPIHFVEIDAPRIGTCLREGEGKTKMSCDLEAKQPDFSVVPPPSAHTAEHQQHVERTANGRRFDNEAKKHKYWKSSAVKKMRIASVEHFCCYHYTLESFTELRSTIDATEAYSMGQLMESHGLGTSADTARPCGSGIGDSISPWDYEVLPNEDFVDQNKVLELPGTSKLSACSACNSEGVIHCFHCRGYGTDKCTYCRGTGMKAGVAHPAVYTHPMIATFPHSDIARGYPGSGTAIVRPTGTGGLSYGVGTPIHFMAKAGLPPPGIGHHDLCIFCQGRGIRDCYQCKGQCKKPCTTCGGNGSVRTYTKLRVYFSVEHTDYYTETEIPEKLLRGVTGQIIFTECQPYVLPVTKFPIKEVNENSKRLCALHLQKSMGYCRVLKQRHILEAIPVAKVTYEMDNRHGVFWVYGAERLCFVPSYPSKCAIL</sequence>
<gene>
    <name evidence="1" type="ORF">QR680_002504</name>
</gene>
<comment type="caution">
    <text evidence="1">The sequence shown here is derived from an EMBL/GenBank/DDBJ whole genome shotgun (WGS) entry which is preliminary data.</text>
</comment>
<name>A0AA39LHU7_9BILA</name>
<keyword evidence="2" id="KW-1185">Reference proteome</keyword>
<dbReference type="PANTHER" id="PTHR48465:SF1">
    <property type="entry name" value="PROTEIN SSUH2 HOMOLOG"/>
    <property type="match status" value="1"/>
</dbReference>
<dbReference type="InterPro" id="IPR052789">
    <property type="entry name" value="SSUH2_homolog"/>
</dbReference>